<evidence type="ECO:0000256" key="3">
    <source>
        <dbReference type="SAM" id="SignalP"/>
    </source>
</evidence>
<name>A0A8C4YXF9_GADMO</name>
<dbReference type="PROSITE" id="PS00213">
    <property type="entry name" value="LIPOCALIN"/>
    <property type="match status" value="1"/>
</dbReference>
<comment type="similarity">
    <text evidence="1 2">Belongs to the calycin superfamily. Lipocalin family.</text>
</comment>
<dbReference type="InterPro" id="IPR002345">
    <property type="entry name" value="Lipocalin"/>
</dbReference>
<dbReference type="Ensembl" id="ENSGMOT00000002660.2">
    <property type="protein sequence ID" value="ENSGMOP00000002577.2"/>
    <property type="gene ID" value="ENSGMOG00000002433.2"/>
</dbReference>
<dbReference type="GO" id="GO:0036094">
    <property type="term" value="F:small molecule binding"/>
    <property type="evidence" value="ECO:0007669"/>
    <property type="project" value="InterPro"/>
</dbReference>
<dbReference type="PRINTS" id="PR01254">
    <property type="entry name" value="PGNDSYNTHASE"/>
</dbReference>
<protein>
    <submittedName>
        <fullName evidence="5">Zgc:153704</fullName>
    </submittedName>
</protein>
<dbReference type="Proteomes" id="UP000694546">
    <property type="component" value="Chromosome 7"/>
</dbReference>
<feature type="signal peptide" evidence="3">
    <location>
        <begin position="1"/>
        <end position="23"/>
    </location>
</feature>
<feature type="chain" id="PRO_5047511628" evidence="3">
    <location>
        <begin position="24"/>
        <end position="195"/>
    </location>
</feature>
<proteinExistence type="inferred from homology"/>
<dbReference type="AlphaFoldDB" id="A0A8C4YXF9"/>
<dbReference type="PANTHER" id="PTHR11430:SF133">
    <property type="entry name" value="LIPOCALIN"/>
    <property type="match status" value="1"/>
</dbReference>
<dbReference type="InterPro" id="IPR000566">
    <property type="entry name" value="Lipocln_cytosolic_FA-bd_dom"/>
</dbReference>
<reference evidence="5" key="1">
    <citation type="submission" date="2025-08" db="UniProtKB">
        <authorList>
            <consortium name="Ensembl"/>
        </authorList>
    </citation>
    <scope>IDENTIFICATION</scope>
</reference>
<dbReference type="OMA" id="RWGSEND"/>
<keyword evidence="6" id="KW-1185">Reference proteome</keyword>
<reference evidence="5" key="2">
    <citation type="submission" date="2025-09" db="UniProtKB">
        <authorList>
            <consortium name="Ensembl"/>
        </authorList>
    </citation>
    <scope>IDENTIFICATION</scope>
</reference>
<accession>A0A8C4YXF9</accession>
<dbReference type="PANTHER" id="PTHR11430">
    <property type="entry name" value="LIPOCALIN"/>
    <property type="match status" value="1"/>
</dbReference>
<organism evidence="5 6">
    <name type="scientific">Gadus morhua</name>
    <name type="common">Atlantic cod</name>
    <dbReference type="NCBI Taxonomy" id="8049"/>
    <lineage>
        <taxon>Eukaryota</taxon>
        <taxon>Metazoa</taxon>
        <taxon>Chordata</taxon>
        <taxon>Craniata</taxon>
        <taxon>Vertebrata</taxon>
        <taxon>Euteleostomi</taxon>
        <taxon>Actinopterygii</taxon>
        <taxon>Neopterygii</taxon>
        <taxon>Teleostei</taxon>
        <taxon>Neoteleostei</taxon>
        <taxon>Acanthomorphata</taxon>
        <taxon>Zeiogadaria</taxon>
        <taxon>Gadariae</taxon>
        <taxon>Gadiformes</taxon>
        <taxon>Gadoidei</taxon>
        <taxon>Gadidae</taxon>
        <taxon>Gadus</taxon>
    </lineage>
</organism>
<dbReference type="InterPro" id="IPR022272">
    <property type="entry name" value="Lipocalin_CS"/>
</dbReference>
<dbReference type="Gene3D" id="2.40.128.20">
    <property type="match status" value="1"/>
</dbReference>
<dbReference type="PRINTS" id="PR00179">
    <property type="entry name" value="LIPOCALIN"/>
</dbReference>
<evidence type="ECO:0000313" key="6">
    <source>
        <dbReference type="Proteomes" id="UP000694546"/>
    </source>
</evidence>
<dbReference type="SUPFAM" id="SSF50814">
    <property type="entry name" value="Lipocalins"/>
    <property type="match status" value="1"/>
</dbReference>
<dbReference type="Pfam" id="PF00061">
    <property type="entry name" value="Lipocalin"/>
    <property type="match status" value="1"/>
</dbReference>
<dbReference type="InterPro" id="IPR012674">
    <property type="entry name" value="Calycin"/>
</dbReference>
<feature type="domain" description="Lipocalin/cytosolic fatty-acid binding" evidence="4">
    <location>
        <begin position="37"/>
        <end position="181"/>
    </location>
</feature>
<evidence type="ECO:0000256" key="1">
    <source>
        <dbReference type="ARBA" id="ARBA00006889"/>
    </source>
</evidence>
<dbReference type="GeneTree" id="ENSGT01120000271921"/>
<evidence type="ECO:0000259" key="4">
    <source>
        <dbReference type="Pfam" id="PF00061"/>
    </source>
</evidence>
<evidence type="ECO:0000256" key="2">
    <source>
        <dbReference type="RuleBase" id="RU003695"/>
    </source>
</evidence>
<keyword evidence="3" id="KW-0732">Signal</keyword>
<sequence>GISMATALFSVLGILLCSLLVTSDVVPQDNFNIQAVAGKWYLIGFATNAQWFVDHRASMKMGTAILTPTAAGDLDMSYASLRSDASCWRMSHLAKKTDVPGKFVFKSERMDNDNDMRVVDVKYDEYALIYTLKTNGGVSTVLNKLYGRGNQLNPQLLEKFKQFSLENGILPENIAILPQNDYRCPLTHIYNGIFT</sequence>
<evidence type="ECO:0000313" key="5">
    <source>
        <dbReference type="Ensembl" id="ENSGMOP00000002577.2"/>
    </source>
</evidence>